<accession>A0A1H7F0E4</accession>
<comment type="similarity">
    <text evidence="2">Belongs to the ABC transporter superfamily.</text>
</comment>
<evidence type="ECO:0000259" key="8">
    <source>
        <dbReference type="PROSITE" id="PS50893"/>
    </source>
</evidence>
<dbReference type="PANTHER" id="PTHR43297">
    <property type="entry name" value="OLIGOPEPTIDE TRANSPORT ATP-BINDING PROTEIN APPD"/>
    <property type="match status" value="1"/>
</dbReference>
<evidence type="ECO:0000256" key="7">
    <source>
        <dbReference type="ARBA" id="ARBA00023136"/>
    </source>
</evidence>
<dbReference type="SMART" id="SM00382">
    <property type="entry name" value="AAA"/>
    <property type="match status" value="1"/>
</dbReference>
<dbReference type="EMBL" id="FNZX01000003">
    <property type="protein sequence ID" value="SEK17460.1"/>
    <property type="molecule type" value="Genomic_DNA"/>
</dbReference>
<dbReference type="Gene3D" id="3.40.50.300">
    <property type="entry name" value="P-loop containing nucleotide triphosphate hydrolases"/>
    <property type="match status" value="1"/>
</dbReference>
<dbReference type="CDD" id="cd03257">
    <property type="entry name" value="ABC_NikE_OppD_transporters"/>
    <property type="match status" value="1"/>
</dbReference>
<organism evidence="9 10">
    <name type="scientific">Pseudobutyrivibrio ruminis</name>
    <dbReference type="NCBI Taxonomy" id="46206"/>
    <lineage>
        <taxon>Bacteria</taxon>
        <taxon>Bacillati</taxon>
        <taxon>Bacillota</taxon>
        <taxon>Clostridia</taxon>
        <taxon>Lachnospirales</taxon>
        <taxon>Lachnospiraceae</taxon>
        <taxon>Pseudobutyrivibrio</taxon>
    </lineage>
</organism>
<feature type="domain" description="ABC transporter" evidence="8">
    <location>
        <begin position="6"/>
        <end position="252"/>
    </location>
</feature>
<dbReference type="InterPro" id="IPR003439">
    <property type="entry name" value="ABC_transporter-like_ATP-bd"/>
</dbReference>
<proteinExistence type="inferred from homology"/>
<evidence type="ECO:0000313" key="9">
    <source>
        <dbReference type="EMBL" id="SEK17460.1"/>
    </source>
</evidence>
<dbReference type="GO" id="GO:0016887">
    <property type="term" value="F:ATP hydrolysis activity"/>
    <property type="evidence" value="ECO:0007669"/>
    <property type="project" value="InterPro"/>
</dbReference>
<dbReference type="GO" id="GO:0005886">
    <property type="term" value="C:plasma membrane"/>
    <property type="evidence" value="ECO:0007669"/>
    <property type="project" value="UniProtKB-SubCell"/>
</dbReference>
<evidence type="ECO:0000256" key="1">
    <source>
        <dbReference type="ARBA" id="ARBA00004202"/>
    </source>
</evidence>
<keyword evidence="3" id="KW-0813">Transport</keyword>
<keyword evidence="4" id="KW-1003">Cell membrane</keyword>
<sequence length="268" mass="29457">MNETFFDYNSVSIEFDGKVAVNSVSFSINKGEVLALVGESGSGKSTIVKSIIGILNSDGKITQGEAIFEGENLFAKKEKEYRNIRGKKIGMIFQDSLGSFCPIRTIGDQITEAVRAHEKISKQEVKTKAVELFHKLNFSEPEKLWKSYPFELSGGMNQRVGIAMAMLLNPPLLLADEPTSALDPKATDMVLEELNNMRKNLGTSIIIVTHDMSIVPRIADKILVLKDGMVMESGKAADVLSNPQNDYTKLLCDAVPVSGRKGWNLSLQ</sequence>
<keyword evidence="6 9" id="KW-0067">ATP-binding</keyword>
<name>A0A1H7F0E4_9FIRM</name>
<gene>
    <name evidence="9" type="ORF">SAMN02910377_00018</name>
</gene>
<evidence type="ECO:0000256" key="4">
    <source>
        <dbReference type="ARBA" id="ARBA00022475"/>
    </source>
</evidence>
<dbReference type="InterPro" id="IPR027417">
    <property type="entry name" value="P-loop_NTPase"/>
</dbReference>
<dbReference type="PROSITE" id="PS50893">
    <property type="entry name" value="ABC_TRANSPORTER_2"/>
    <property type="match status" value="1"/>
</dbReference>
<dbReference type="Proteomes" id="UP000182321">
    <property type="component" value="Unassembled WGS sequence"/>
</dbReference>
<dbReference type="AlphaFoldDB" id="A0A1H7F0E4"/>
<dbReference type="InterPro" id="IPR003593">
    <property type="entry name" value="AAA+_ATPase"/>
</dbReference>
<protein>
    <submittedName>
        <fullName evidence="9">Peptide/nickel transport system ATP-binding protein</fullName>
    </submittedName>
</protein>
<dbReference type="RefSeq" id="WP_033153244.1">
    <property type="nucleotide sequence ID" value="NZ_FNZX01000003.1"/>
</dbReference>
<evidence type="ECO:0000313" key="10">
    <source>
        <dbReference type="Proteomes" id="UP000182321"/>
    </source>
</evidence>
<dbReference type="SUPFAM" id="SSF52540">
    <property type="entry name" value="P-loop containing nucleoside triphosphate hydrolases"/>
    <property type="match status" value="1"/>
</dbReference>
<keyword evidence="7" id="KW-0472">Membrane</keyword>
<dbReference type="GO" id="GO:0005524">
    <property type="term" value="F:ATP binding"/>
    <property type="evidence" value="ECO:0007669"/>
    <property type="project" value="UniProtKB-KW"/>
</dbReference>
<dbReference type="PANTHER" id="PTHR43297:SF2">
    <property type="entry name" value="DIPEPTIDE TRANSPORT ATP-BINDING PROTEIN DPPD"/>
    <property type="match status" value="1"/>
</dbReference>
<keyword evidence="10" id="KW-1185">Reference proteome</keyword>
<evidence type="ECO:0000256" key="2">
    <source>
        <dbReference type="ARBA" id="ARBA00005417"/>
    </source>
</evidence>
<dbReference type="Pfam" id="PF00005">
    <property type="entry name" value="ABC_tran"/>
    <property type="match status" value="1"/>
</dbReference>
<comment type="subcellular location">
    <subcellularLocation>
        <location evidence="1">Cell membrane</location>
        <topology evidence="1">Peripheral membrane protein</topology>
    </subcellularLocation>
</comment>
<reference evidence="10" key="1">
    <citation type="submission" date="2016-10" db="EMBL/GenBank/DDBJ databases">
        <authorList>
            <person name="Varghese N."/>
        </authorList>
    </citation>
    <scope>NUCLEOTIDE SEQUENCE [LARGE SCALE GENOMIC DNA]</scope>
    <source>
        <strain evidence="10">ACV-9</strain>
    </source>
</reference>
<evidence type="ECO:0000256" key="5">
    <source>
        <dbReference type="ARBA" id="ARBA00022741"/>
    </source>
</evidence>
<dbReference type="InterPro" id="IPR050388">
    <property type="entry name" value="ABC_Ni/Peptide_Import"/>
</dbReference>
<evidence type="ECO:0000256" key="6">
    <source>
        <dbReference type="ARBA" id="ARBA00022840"/>
    </source>
</evidence>
<keyword evidence="5" id="KW-0547">Nucleotide-binding</keyword>
<evidence type="ECO:0000256" key="3">
    <source>
        <dbReference type="ARBA" id="ARBA00022448"/>
    </source>
</evidence>